<dbReference type="Pfam" id="PF10150">
    <property type="entry name" value="RNase_E_G"/>
    <property type="match status" value="1"/>
</dbReference>
<feature type="domain" description="S1 motif" evidence="6">
    <location>
        <begin position="38"/>
        <end position="114"/>
    </location>
</feature>
<dbReference type="GO" id="GO:0016787">
    <property type="term" value="F:hydrolase activity"/>
    <property type="evidence" value="ECO:0007669"/>
    <property type="project" value="UniProtKB-KW"/>
</dbReference>
<keyword evidence="4" id="KW-0460">Magnesium</keyword>
<dbReference type="GO" id="GO:0006364">
    <property type="term" value="P:rRNA processing"/>
    <property type="evidence" value="ECO:0007669"/>
    <property type="project" value="TreeGrafter"/>
</dbReference>
<dbReference type="Gene3D" id="2.40.50.140">
    <property type="entry name" value="Nucleic acid-binding proteins"/>
    <property type="match status" value="1"/>
</dbReference>
<protein>
    <recommendedName>
        <fullName evidence="6">S1 motif domain-containing protein</fullName>
    </recommendedName>
</protein>
<comment type="caution">
    <text evidence="7">The sequence shown here is derived from an EMBL/GenBank/DDBJ whole genome shotgun (WGS) entry which is preliminary data.</text>
</comment>
<dbReference type="SMART" id="SM00316">
    <property type="entry name" value="S1"/>
    <property type="match status" value="1"/>
</dbReference>
<evidence type="ECO:0000256" key="1">
    <source>
        <dbReference type="ARBA" id="ARBA00001946"/>
    </source>
</evidence>
<dbReference type="OrthoDB" id="9804278at2"/>
<gene>
    <name evidence="7" type="ORF">BFG57_04970</name>
</gene>
<comment type="cofactor">
    <cofactor evidence="1">
        <name>Mg(2+)</name>
        <dbReference type="ChEBI" id="CHEBI:18420"/>
    </cofactor>
</comment>
<dbReference type="RefSeq" id="WP_069718477.1">
    <property type="nucleotide sequence ID" value="NZ_MJEH01000061.1"/>
</dbReference>
<dbReference type="STRING" id="1305675.BFG57_04970"/>
<dbReference type="SUPFAM" id="SSF50249">
    <property type="entry name" value="Nucleic acid-binding proteins"/>
    <property type="match status" value="1"/>
</dbReference>
<dbReference type="InterPro" id="IPR003029">
    <property type="entry name" value="S1_domain"/>
</dbReference>
<dbReference type="GO" id="GO:0046872">
    <property type="term" value="F:metal ion binding"/>
    <property type="evidence" value="ECO:0007669"/>
    <property type="project" value="UniProtKB-KW"/>
</dbReference>
<evidence type="ECO:0000256" key="4">
    <source>
        <dbReference type="ARBA" id="ARBA00022842"/>
    </source>
</evidence>
<dbReference type="CDD" id="cd04453">
    <property type="entry name" value="S1_RNase_E"/>
    <property type="match status" value="1"/>
</dbReference>
<dbReference type="GO" id="GO:0005737">
    <property type="term" value="C:cytoplasm"/>
    <property type="evidence" value="ECO:0007669"/>
    <property type="project" value="TreeGrafter"/>
</dbReference>
<dbReference type="PANTHER" id="PTHR30001">
    <property type="entry name" value="RIBONUCLEASE"/>
    <property type="match status" value="1"/>
</dbReference>
<keyword evidence="8" id="KW-1185">Reference proteome</keyword>
<sequence length="485" mass="56273">MKQIILSNDAIQKRAIWLEEGKLNDLIIDCESNYDIVGEIYNGRVKKVVPGMQAAFIDIGLEKYAYLERREIIAYQQSGIDQHISSLLQEGQRITVQVKKAAIGEKGPVVTELVEFSGKNVVYLPNGGYIAVSKRIANRVERQRLDNFGQSLKEDYEGMIFRTSANTVCKEQIRNEWVYLRNRASSLIEQSKQAKIPSRLARQKTIIERVVHEWPITECDEFIVDTIETKKLLIAQLEVYGYSLPVHVHQNHENLFSFYQVENVIQEALRPTVWLKNGANLRIDYTEAMTVIDVNSAKFTGKRSKENTVTAVNKEAAEEIARQLRIRNIGGMILVDFINMYQQKDKDKVLEVLKRETSKDRMTVHVIGFTQLGLVEMTRKKSRQSQHELLTKQCECCNETGRMLTDEALVAELEIALSDYMLHDEEAILIESRETFINYVQHRWLTYLEEKIRKRIVFLKSEQTEHFHIRRLGKLDELIKIQKDH</sequence>
<dbReference type="InterPro" id="IPR019307">
    <property type="entry name" value="RNA-bd_AU-1/RNase_E/G"/>
</dbReference>
<keyword evidence="5" id="KW-0694">RNA-binding</keyword>
<evidence type="ECO:0000256" key="3">
    <source>
        <dbReference type="ARBA" id="ARBA00022801"/>
    </source>
</evidence>
<dbReference type="EMBL" id="MJEH01000061">
    <property type="protein sequence ID" value="OEH91469.1"/>
    <property type="molecule type" value="Genomic_DNA"/>
</dbReference>
<evidence type="ECO:0000313" key="7">
    <source>
        <dbReference type="EMBL" id="OEH91469.1"/>
    </source>
</evidence>
<evidence type="ECO:0000259" key="6">
    <source>
        <dbReference type="PROSITE" id="PS50126"/>
    </source>
</evidence>
<evidence type="ECO:0000256" key="2">
    <source>
        <dbReference type="ARBA" id="ARBA00022723"/>
    </source>
</evidence>
<keyword evidence="3" id="KW-0378">Hydrolase</keyword>
<dbReference type="GO" id="GO:0003723">
    <property type="term" value="F:RNA binding"/>
    <property type="evidence" value="ECO:0007669"/>
    <property type="project" value="UniProtKB-KW"/>
</dbReference>
<dbReference type="InterPro" id="IPR012340">
    <property type="entry name" value="NA-bd_OB-fold"/>
</dbReference>
<proteinExistence type="predicted"/>
<reference evidence="7 8" key="1">
    <citation type="submission" date="2016-08" db="EMBL/GenBank/DDBJ databases">
        <title>Genome of Bacillus solimangrovi GH2-4.</title>
        <authorList>
            <person name="Lim S."/>
            <person name="Kim B.-C."/>
        </authorList>
    </citation>
    <scope>NUCLEOTIDE SEQUENCE [LARGE SCALE GENOMIC DNA]</scope>
    <source>
        <strain evidence="7 8">GH2-4</strain>
    </source>
</reference>
<accession>A0A1E5LBV6</accession>
<dbReference type="GO" id="GO:0004540">
    <property type="term" value="F:RNA nuclease activity"/>
    <property type="evidence" value="ECO:0007669"/>
    <property type="project" value="InterPro"/>
</dbReference>
<dbReference type="AlphaFoldDB" id="A0A1E5LBV6"/>
<dbReference type="PANTHER" id="PTHR30001:SF0">
    <property type="entry name" value="RIBONUCLEASE G"/>
    <property type="match status" value="1"/>
</dbReference>
<evidence type="ECO:0000256" key="5">
    <source>
        <dbReference type="ARBA" id="ARBA00022884"/>
    </source>
</evidence>
<evidence type="ECO:0000313" key="8">
    <source>
        <dbReference type="Proteomes" id="UP000095209"/>
    </source>
</evidence>
<organism evidence="7 8">
    <name type="scientific">Bacillus solimangrovi</name>
    <dbReference type="NCBI Taxonomy" id="1305675"/>
    <lineage>
        <taxon>Bacteria</taxon>
        <taxon>Bacillati</taxon>
        <taxon>Bacillota</taxon>
        <taxon>Bacilli</taxon>
        <taxon>Bacillales</taxon>
        <taxon>Bacillaceae</taxon>
        <taxon>Bacillus</taxon>
    </lineage>
</organism>
<dbReference type="NCBIfam" id="TIGR00757">
    <property type="entry name" value="RNaseEG"/>
    <property type="match status" value="1"/>
</dbReference>
<dbReference type="PROSITE" id="PS50126">
    <property type="entry name" value="S1"/>
    <property type="match status" value="1"/>
</dbReference>
<name>A0A1E5LBV6_9BACI</name>
<dbReference type="InterPro" id="IPR004659">
    <property type="entry name" value="RNase_E/G"/>
</dbReference>
<keyword evidence="2" id="KW-0479">Metal-binding</keyword>
<dbReference type="Proteomes" id="UP000095209">
    <property type="component" value="Unassembled WGS sequence"/>
</dbReference>